<dbReference type="InterPro" id="IPR001128">
    <property type="entry name" value="Cyt_P450"/>
</dbReference>
<dbReference type="EC" id="1.14.14.1" evidence="5"/>
<dbReference type="GO" id="GO:0005789">
    <property type="term" value="C:endoplasmic reticulum membrane"/>
    <property type="evidence" value="ECO:0007669"/>
    <property type="project" value="UniProtKB-SubCell"/>
</dbReference>
<dbReference type="AlphaFoldDB" id="I3KVI0"/>
<keyword evidence="7 15" id="KW-0479">Metal-binding</keyword>
<evidence type="ECO:0000313" key="18">
    <source>
        <dbReference type="Ensembl" id="ENSONIP00000025126.2"/>
    </source>
</evidence>
<dbReference type="PRINTS" id="PR00385">
    <property type="entry name" value="P450"/>
</dbReference>
<keyword evidence="10 16" id="KW-0560">Oxidoreductase</keyword>
<dbReference type="Pfam" id="PF00067">
    <property type="entry name" value="p450"/>
    <property type="match status" value="1"/>
</dbReference>
<dbReference type="Gene3D" id="1.10.630.10">
    <property type="entry name" value="Cytochrome P450"/>
    <property type="match status" value="1"/>
</dbReference>
<keyword evidence="9" id="KW-0492">Microsome</keyword>
<dbReference type="GeneTree" id="ENSGT00950000182958"/>
<protein>
    <recommendedName>
        <fullName evidence="5">unspecific monooxygenase</fullName>
        <ecNumber evidence="5">1.14.14.1</ecNumber>
    </recommendedName>
</protein>
<dbReference type="PANTHER" id="PTHR24302:SF17">
    <property type="entry name" value="CYTOCHROME P450, FAMILY 3, SUBFAMILY C, POLYPEPTIDE 4-RELATED"/>
    <property type="match status" value="1"/>
</dbReference>
<comment type="cofactor">
    <cofactor evidence="1 15">
        <name>heme</name>
        <dbReference type="ChEBI" id="CHEBI:30413"/>
    </cofactor>
</comment>
<accession>I3KVI0</accession>
<evidence type="ECO:0000256" key="8">
    <source>
        <dbReference type="ARBA" id="ARBA00022824"/>
    </source>
</evidence>
<dbReference type="SUPFAM" id="SSF48264">
    <property type="entry name" value="Cytochrome P450"/>
    <property type="match status" value="1"/>
</dbReference>
<dbReference type="InParanoid" id="I3KVI0"/>
<dbReference type="InterPro" id="IPR017972">
    <property type="entry name" value="Cyt_P450_CS"/>
</dbReference>
<dbReference type="FunFam" id="1.10.630.10:FF:000003">
    <property type="entry name" value="cytochrome P450 3A12-like isoform X2"/>
    <property type="match status" value="1"/>
</dbReference>
<evidence type="ECO:0000256" key="15">
    <source>
        <dbReference type="PIRSR" id="PIRSR602401-1"/>
    </source>
</evidence>
<dbReference type="Ensembl" id="ENSONIT00000025147.2">
    <property type="protein sequence ID" value="ENSONIP00000025126.2"/>
    <property type="gene ID" value="ENSONIG00000001065.2"/>
</dbReference>
<evidence type="ECO:0000256" key="14">
    <source>
        <dbReference type="ARBA" id="ARBA00047827"/>
    </source>
</evidence>
<reference evidence="19" key="1">
    <citation type="submission" date="2012-01" db="EMBL/GenBank/DDBJ databases">
        <title>The Genome Sequence of Oreochromis niloticus (Nile Tilapia).</title>
        <authorList>
            <consortium name="Broad Institute Genome Assembly Team"/>
            <consortium name="Broad Institute Sequencing Platform"/>
            <person name="Di Palma F."/>
            <person name="Johnson J."/>
            <person name="Lander E.S."/>
            <person name="Lindblad-Toh K."/>
        </authorList>
    </citation>
    <scope>NUCLEOTIDE SEQUENCE [LARGE SCALE GENOMIC DNA]</scope>
</reference>
<sequence>CWNNVKMFFTWTLLALLFTLILLYGISPYRFFKKLGIPGPRPLPFIGTMLGMRKGFLAFDRECHAKYGDIWGLYDGQMPVLMVTDPEIVKTVMVKECYSLFTNRRVRGSDTGLFSGPLDDAVVAVKDERWKRIRNTLSPCFTSGRLKQVFPLVARYAERLVAKLEETNLDEPINVKQFVAPYSLDTVTSASFSVEIDSINNPNDPINVQIMKVLKVNIGLFFLLVAFPLGRRLLKKINIILSVCTGSFSSPAMKRPHFNALNQTRPDFLHVLIQSEIPEKNYKNNEEQPSKGLTEHEILSQAFVFILGGYDTTSNTVTNILYNLATNPDVLQTLHKEIDDNLKEDAPISYEELTGLQYLDQVILESMRLIPVVPRLDRVCKKTVKVNGLTIPEGTVVGIPMWLLHKDPRYWNSPELFRPERFSKDSGEEVNPYVYMPFGLGPRNCVGRRYGLLTTKMVIVCLLQKYTLETCKETMIPLQIDWKFEPVQPVKLKFVPRKE</sequence>
<comment type="catalytic activity">
    <reaction evidence="14">
        <text>an organic molecule + reduced [NADPH--hemoprotein reductase] + O2 = an alcohol + oxidized [NADPH--hemoprotein reductase] + H2O + H(+)</text>
        <dbReference type="Rhea" id="RHEA:17149"/>
        <dbReference type="Rhea" id="RHEA-COMP:11964"/>
        <dbReference type="Rhea" id="RHEA-COMP:11965"/>
        <dbReference type="ChEBI" id="CHEBI:15377"/>
        <dbReference type="ChEBI" id="CHEBI:15378"/>
        <dbReference type="ChEBI" id="CHEBI:15379"/>
        <dbReference type="ChEBI" id="CHEBI:30879"/>
        <dbReference type="ChEBI" id="CHEBI:57618"/>
        <dbReference type="ChEBI" id="CHEBI:58210"/>
        <dbReference type="ChEBI" id="CHEBI:142491"/>
        <dbReference type="EC" id="1.14.14.1"/>
    </reaction>
</comment>
<keyword evidence="17" id="KW-0812">Transmembrane</keyword>
<evidence type="ECO:0000256" key="16">
    <source>
        <dbReference type="RuleBase" id="RU000461"/>
    </source>
</evidence>
<evidence type="ECO:0000313" key="19">
    <source>
        <dbReference type="Proteomes" id="UP000005207"/>
    </source>
</evidence>
<evidence type="ECO:0000256" key="5">
    <source>
        <dbReference type="ARBA" id="ARBA00012109"/>
    </source>
</evidence>
<evidence type="ECO:0000256" key="6">
    <source>
        <dbReference type="ARBA" id="ARBA00022617"/>
    </source>
</evidence>
<dbReference type="HOGENOM" id="CLU_001570_5_2_1"/>
<keyword evidence="19" id="KW-1185">Reference proteome</keyword>
<evidence type="ECO:0000256" key="11">
    <source>
        <dbReference type="ARBA" id="ARBA00023004"/>
    </source>
</evidence>
<proteinExistence type="inferred from homology"/>
<evidence type="ECO:0000256" key="13">
    <source>
        <dbReference type="ARBA" id="ARBA00023136"/>
    </source>
</evidence>
<dbReference type="PROSITE" id="PS00086">
    <property type="entry name" value="CYTOCHROME_P450"/>
    <property type="match status" value="1"/>
</dbReference>
<evidence type="ECO:0000256" key="9">
    <source>
        <dbReference type="ARBA" id="ARBA00022848"/>
    </source>
</evidence>
<organism evidence="18 19">
    <name type="scientific">Oreochromis niloticus</name>
    <name type="common">Nile tilapia</name>
    <name type="synonym">Tilapia nilotica</name>
    <dbReference type="NCBI Taxonomy" id="8128"/>
    <lineage>
        <taxon>Eukaryota</taxon>
        <taxon>Metazoa</taxon>
        <taxon>Chordata</taxon>
        <taxon>Craniata</taxon>
        <taxon>Vertebrata</taxon>
        <taxon>Euteleostomi</taxon>
        <taxon>Actinopterygii</taxon>
        <taxon>Neopterygii</taxon>
        <taxon>Teleostei</taxon>
        <taxon>Neoteleostei</taxon>
        <taxon>Acanthomorphata</taxon>
        <taxon>Ovalentaria</taxon>
        <taxon>Cichlomorphae</taxon>
        <taxon>Cichliformes</taxon>
        <taxon>Cichlidae</taxon>
        <taxon>African cichlids</taxon>
        <taxon>Pseudocrenilabrinae</taxon>
        <taxon>Oreochromini</taxon>
        <taxon>Oreochromis</taxon>
    </lineage>
</organism>
<dbReference type="GO" id="GO:0020037">
    <property type="term" value="F:heme binding"/>
    <property type="evidence" value="ECO:0007669"/>
    <property type="project" value="InterPro"/>
</dbReference>
<reference evidence="18" key="3">
    <citation type="submission" date="2025-09" db="UniProtKB">
        <authorList>
            <consortium name="Ensembl"/>
        </authorList>
    </citation>
    <scope>IDENTIFICATION</scope>
</reference>
<dbReference type="Proteomes" id="UP000005207">
    <property type="component" value="Linkage group LG13"/>
</dbReference>
<dbReference type="OMA" id="DSKYHPW"/>
<dbReference type="GO" id="GO:0008395">
    <property type="term" value="F:steroid hydroxylase activity"/>
    <property type="evidence" value="ECO:0007669"/>
    <property type="project" value="TreeGrafter"/>
</dbReference>
<keyword evidence="12 16" id="KW-0503">Monooxygenase</keyword>
<keyword evidence="13 17" id="KW-0472">Membrane</keyword>
<evidence type="ECO:0000256" key="10">
    <source>
        <dbReference type="ARBA" id="ARBA00023002"/>
    </source>
</evidence>
<dbReference type="GO" id="GO:0016712">
    <property type="term" value="F:oxidoreductase activity, acting on paired donors, with incorporation or reduction of molecular oxygen, reduced flavin or flavoprotein as one donor, and incorporation of one atom of oxygen"/>
    <property type="evidence" value="ECO:0007669"/>
    <property type="project" value="UniProtKB-EC"/>
</dbReference>
<keyword evidence="17" id="KW-1133">Transmembrane helix</keyword>
<keyword evidence="6 15" id="KW-0349">Heme</keyword>
<dbReference type="PANTHER" id="PTHR24302">
    <property type="entry name" value="CYTOCHROME P450 FAMILY 3"/>
    <property type="match status" value="1"/>
</dbReference>
<reference evidence="18" key="2">
    <citation type="submission" date="2025-08" db="UniProtKB">
        <authorList>
            <consortium name="Ensembl"/>
        </authorList>
    </citation>
    <scope>IDENTIFICATION</scope>
</reference>
<keyword evidence="11 15" id="KW-0408">Iron</keyword>
<dbReference type="GO" id="GO:0005506">
    <property type="term" value="F:iron ion binding"/>
    <property type="evidence" value="ECO:0007669"/>
    <property type="project" value="InterPro"/>
</dbReference>
<dbReference type="PRINTS" id="PR00463">
    <property type="entry name" value="EP450I"/>
</dbReference>
<evidence type="ECO:0000256" key="17">
    <source>
        <dbReference type="SAM" id="Phobius"/>
    </source>
</evidence>
<comment type="subcellular location">
    <subcellularLocation>
        <location evidence="3">Endoplasmic reticulum membrane</location>
        <topology evidence="3">Peripheral membrane protein</topology>
    </subcellularLocation>
    <subcellularLocation>
        <location evidence="2">Microsome membrane</location>
        <topology evidence="2">Peripheral membrane protein</topology>
    </subcellularLocation>
</comment>
<evidence type="ECO:0000256" key="4">
    <source>
        <dbReference type="ARBA" id="ARBA00010617"/>
    </source>
</evidence>
<feature type="transmembrane region" description="Helical" evidence="17">
    <location>
        <begin position="6"/>
        <end position="26"/>
    </location>
</feature>
<evidence type="ECO:0000256" key="3">
    <source>
        <dbReference type="ARBA" id="ARBA00004406"/>
    </source>
</evidence>
<comment type="similarity">
    <text evidence="4 16">Belongs to the cytochrome P450 family.</text>
</comment>
<keyword evidence="8" id="KW-0256">Endoplasmic reticulum</keyword>
<dbReference type="InterPro" id="IPR002401">
    <property type="entry name" value="Cyt_P450_E_grp-I"/>
</dbReference>
<dbReference type="InterPro" id="IPR050705">
    <property type="entry name" value="Cytochrome_P450_3A"/>
</dbReference>
<evidence type="ECO:0000256" key="12">
    <source>
        <dbReference type="ARBA" id="ARBA00023033"/>
    </source>
</evidence>
<evidence type="ECO:0000256" key="1">
    <source>
        <dbReference type="ARBA" id="ARBA00001971"/>
    </source>
</evidence>
<feature type="binding site" description="axial binding residue" evidence="15">
    <location>
        <position position="445"/>
    </location>
    <ligand>
        <name>heme</name>
        <dbReference type="ChEBI" id="CHEBI:30413"/>
    </ligand>
    <ligandPart>
        <name>Fe</name>
        <dbReference type="ChEBI" id="CHEBI:18248"/>
    </ligandPart>
</feature>
<evidence type="ECO:0000256" key="2">
    <source>
        <dbReference type="ARBA" id="ARBA00004174"/>
    </source>
</evidence>
<gene>
    <name evidence="18" type="primary">LOC100703674</name>
</gene>
<evidence type="ECO:0000256" key="7">
    <source>
        <dbReference type="ARBA" id="ARBA00022723"/>
    </source>
</evidence>
<name>I3KVI0_ORENI</name>
<dbReference type="InterPro" id="IPR036396">
    <property type="entry name" value="Cyt_P450_sf"/>
</dbReference>